<proteinExistence type="inferred from homology"/>
<evidence type="ECO:0000313" key="7">
    <source>
        <dbReference type="EMBL" id="KAJ6228148.1"/>
    </source>
</evidence>
<dbReference type="InterPro" id="IPR027417">
    <property type="entry name" value="P-loop_NTPase"/>
</dbReference>
<dbReference type="FunFam" id="3.40.50.300:FF:000586">
    <property type="entry name" value="Rab family GTPase"/>
    <property type="match status" value="1"/>
</dbReference>
<dbReference type="EMBL" id="JAOAOG010000329">
    <property type="protein sequence ID" value="KAJ6228148.1"/>
    <property type="molecule type" value="Genomic_DNA"/>
</dbReference>
<dbReference type="GO" id="GO:0003924">
    <property type="term" value="F:GTPase activity"/>
    <property type="evidence" value="ECO:0007669"/>
    <property type="project" value="InterPro"/>
</dbReference>
<feature type="region of interest" description="Disordered" evidence="5">
    <location>
        <begin position="185"/>
        <end position="207"/>
    </location>
</feature>
<dbReference type="PROSITE" id="PS51419">
    <property type="entry name" value="RAB"/>
    <property type="match status" value="1"/>
</dbReference>
<comment type="caution">
    <text evidence="6">The sequence shown here is derived from an EMBL/GenBank/DDBJ whole genome shotgun (WGS) entry which is preliminary data.</text>
</comment>
<dbReference type="EMBL" id="JANTQA010000070">
    <property type="protein sequence ID" value="KAJ3426189.1"/>
    <property type="molecule type" value="Genomic_DNA"/>
</dbReference>
<accession>A0AAV7YFC1</accession>
<comment type="subcellular location">
    <subcellularLocation>
        <location evidence="1">Endomembrane system</location>
    </subcellularLocation>
</comment>
<protein>
    <submittedName>
        <fullName evidence="6">Ras-related protein rab-2a</fullName>
    </submittedName>
</protein>
<organism evidence="6 8">
    <name type="scientific">Anaeramoeba flamelloides</name>
    <dbReference type="NCBI Taxonomy" id="1746091"/>
    <lineage>
        <taxon>Eukaryota</taxon>
        <taxon>Metamonada</taxon>
        <taxon>Anaeramoebidae</taxon>
        <taxon>Anaeramoeba</taxon>
    </lineage>
</organism>
<dbReference type="GO" id="GO:0005525">
    <property type="term" value="F:GTP binding"/>
    <property type="evidence" value="ECO:0007669"/>
    <property type="project" value="InterPro"/>
</dbReference>
<dbReference type="PROSITE" id="PS51421">
    <property type="entry name" value="RAS"/>
    <property type="match status" value="1"/>
</dbReference>
<evidence type="ECO:0000256" key="2">
    <source>
        <dbReference type="ARBA" id="ARBA00006270"/>
    </source>
</evidence>
<dbReference type="SMART" id="SM00173">
    <property type="entry name" value="RAS"/>
    <property type="match status" value="1"/>
</dbReference>
<dbReference type="Pfam" id="PF00071">
    <property type="entry name" value="Ras"/>
    <property type="match status" value="1"/>
</dbReference>
<dbReference type="Proteomes" id="UP001146793">
    <property type="component" value="Unassembled WGS sequence"/>
</dbReference>
<dbReference type="InterPro" id="IPR005225">
    <property type="entry name" value="Small_GTP-bd"/>
</dbReference>
<evidence type="ECO:0000256" key="5">
    <source>
        <dbReference type="SAM" id="MobiDB-lite"/>
    </source>
</evidence>
<evidence type="ECO:0000256" key="4">
    <source>
        <dbReference type="ARBA" id="ARBA00023136"/>
    </source>
</evidence>
<dbReference type="PROSITE" id="PS51420">
    <property type="entry name" value="RHO"/>
    <property type="match status" value="1"/>
</dbReference>
<dbReference type="GO" id="GO:0012505">
    <property type="term" value="C:endomembrane system"/>
    <property type="evidence" value="ECO:0007669"/>
    <property type="project" value="UniProtKB-SubCell"/>
</dbReference>
<dbReference type="AlphaFoldDB" id="A0AAV7YFC1"/>
<gene>
    <name evidence="6" type="ORF">M0812_28639</name>
    <name evidence="7" type="ORF">M0813_08972</name>
</gene>
<name>A0AAV7YFC1_9EUKA</name>
<dbReference type="SMART" id="SM00176">
    <property type="entry name" value="RAN"/>
    <property type="match status" value="1"/>
</dbReference>
<dbReference type="SMART" id="SM00174">
    <property type="entry name" value="RHO"/>
    <property type="match status" value="1"/>
</dbReference>
<evidence type="ECO:0000313" key="6">
    <source>
        <dbReference type="EMBL" id="KAJ3426189.1"/>
    </source>
</evidence>
<keyword evidence="4" id="KW-0472">Membrane</keyword>
<evidence type="ECO:0000313" key="9">
    <source>
        <dbReference type="Proteomes" id="UP001150062"/>
    </source>
</evidence>
<reference evidence="6" key="2">
    <citation type="submission" date="2022-08" db="EMBL/GenBank/DDBJ databases">
        <title>Novel sulphate-reducing endosymbionts in the free-living metamonad Anaeramoeba.</title>
        <authorList>
            <person name="Jerlstrom-Hultqvist J."/>
            <person name="Cepicka I."/>
            <person name="Gallot-Lavallee L."/>
            <person name="Salas-Leiva D."/>
            <person name="Curtis B.A."/>
            <person name="Zahonova K."/>
            <person name="Pipaliya S."/>
            <person name="Dacks J."/>
            <person name="Roger A.J."/>
        </authorList>
    </citation>
    <scope>NUCLEOTIDE SEQUENCE</scope>
    <source>
        <strain evidence="6">Busselton2</strain>
    </source>
</reference>
<dbReference type="NCBIfam" id="TIGR00231">
    <property type="entry name" value="small_GTP"/>
    <property type="match status" value="1"/>
</dbReference>
<keyword evidence="9" id="KW-1185">Reference proteome</keyword>
<dbReference type="SUPFAM" id="SSF52540">
    <property type="entry name" value="P-loop containing nucleoside triphosphate hydrolases"/>
    <property type="match status" value="1"/>
</dbReference>
<dbReference type="Gene3D" id="3.40.50.300">
    <property type="entry name" value="P-loop containing nucleotide triphosphate hydrolases"/>
    <property type="match status" value="1"/>
</dbReference>
<dbReference type="InterPro" id="IPR050209">
    <property type="entry name" value="Rab_GTPases_membrane_traffic"/>
</dbReference>
<evidence type="ECO:0000313" key="8">
    <source>
        <dbReference type="Proteomes" id="UP001146793"/>
    </source>
</evidence>
<reference evidence="7" key="1">
    <citation type="submission" date="2022-08" db="EMBL/GenBank/DDBJ databases">
        <title>Novel sulfate-reducing endosymbionts in the free-living metamonad Anaeramoeba.</title>
        <authorList>
            <person name="Jerlstrom-Hultqvist J."/>
            <person name="Cepicka I."/>
            <person name="Gallot-Lavallee L."/>
            <person name="Salas-Leiva D."/>
            <person name="Curtis B.A."/>
            <person name="Zahonova K."/>
            <person name="Pipaliya S."/>
            <person name="Dacks J."/>
            <person name="Roger A.J."/>
        </authorList>
    </citation>
    <scope>NUCLEOTIDE SEQUENCE</scope>
    <source>
        <strain evidence="7">Schooner1</strain>
    </source>
</reference>
<dbReference type="PRINTS" id="PR00449">
    <property type="entry name" value="RASTRNSFRMNG"/>
</dbReference>
<dbReference type="PANTHER" id="PTHR47979">
    <property type="entry name" value="DRAB11-RELATED"/>
    <property type="match status" value="1"/>
</dbReference>
<evidence type="ECO:0000256" key="1">
    <source>
        <dbReference type="ARBA" id="ARBA00004308"/>
    </source>
</evidence>
<dbReference type="InterPro" id="IPR001806">
    <property type="entry name" value="Small_GTPase"/>
</dbReference>
<keyword evidence="3" id="KW-0547">Nucleotide-binding</keyword>
<dbReference type="SMART" id="SM00175">
    <property type="entry name" value="RAB"/>
    <property type="match status" value="1"/>
</dbReference>
<sequence>MEQQYLYKFIIIGDSGVGKSCILLRFTDDRFQEVYDFTIGVEFGSRMIKIKDQQIRLQIWDTAGQETFRSITRSYYRGAAGALLVYDITRRETFDHVRNWLEDALKHSTTNLQVMLIGNKSDLEKTRKVSKKEGEEFAKEHNLLFLETSAKTAKNIEQAFFQTAKVIYDKTESGEIDVKTEGDGVKKLPRSLTNNENNDNEKNGGCC</sequence>
<evidence type="ECO:0000256" key="3">
    <source>
        <dbReference type="ARBA" id="ARBA00022741"/>
    </source>
</evidence>
<comment type="similarity">
    <text evidence="2">Belongs to the small GTPase superfamily. Rab family.</text>
</comment>
<dbReference type="Proteomes" id="UP001150062">
    <property type="component" value="Unassembled WGS sequence"/>
</dbReference>